<evidence type="ECO:0000256" key="2">
    <source>
        <dbReference type="ARBA" id="ARBA00022729"/>
    </source>
</evidence>
<dbReference type="PANTHER" id="PTHR34216">
    <property type="match status" value="1"/>
</dbReference>
<dbReference type="InterPro" id="IPR002509">
    <property type="entry name" value="NODB_dom"/>
</dbReference>
<dbReference type="PANTHER" id="PTHR34216:SF3">
    <property type="entry name" value="POLY-BETA-1,6-N-ACETYL-D-GLUCOSAMINE N-DEACETYLASE"/>
    <property type="match status" value="1"/>
</dbReference>
<dbReference type="RefSeq" id="WP_007413734.1">
    <property type="nucleotide sequence ID" value="NZ_ABOX02000005.1"/>
</dbReference>
<feature type="domain" description="NodB homology" evidence="3">
    <location>
        <begin position="75"/>
        <end position="270"/>
    </location>
</feature>
<accession>B9XD36</accession>
<dbReference type="AlphaFoldDB" id="B9XD36"/>
<dbReference type="Proteomes" id="UP000003688">
    <property type="component" value="Unassembled WGS sequence"/>
</dbReference>
<gene>
    <name evidence="4" type="ORF">Cflav_PD5017</name>
</gene>
<protein>
    <submittedName>
        <fullName evidence="4">Polysaccharide deacetylase</fullName>
    </submittedName>
</protein>
<organism evidence="4 5">
    <name type="scientific">Pedosphaera parvula (strain Ellin514)</name>
    <dbReference type="NCBI Taxonomy" id="320771"/>
    <lineage>
        <taxon>Bacteria</taxon>
        <taxon>Pseudomonadati</taxon>
        <taxon>Verrucomicrobiota</taxon>
        <taxon>Pedosphaerae</taxon>
        <taxon>Pedosphaerales</taxon>
        <taxon>Pedosphaeraceae</taxon>
        <taxon>Pedosphaera</taxon>
    </lineage>
</organism>
<evidence type="ECO:0000313" key="4">
    <source>
        <dbReference type="EMBL" id="EEF62382.1"/>
    </source>
</evidence>
<comment type="caution">
    <text evidence="4">The sequence shown here is derived from an EMBL/GenBank/DDBJ whole genome shotgun (WGS) entry which is preliminary data.</text>
</comment>
<dbReference type="Pfam" id="PF01522">
    <property type="entry name" value="Polysacc_deac_1"/>
    <property type="match status" value="1"/>
</dbReference>
<evidence type="ECO:0000313" key="5">
    <source>
        <dbReference type="Proteomes" id="UP000003688"/>
    </source>
</evidence>
<dbReference type="GO" id="GO:0005576">
    <property type="term" value="C:extracellular region"/>
    <property type="evidence" value="ECO:0007669"/>
    <property type="project" value="UniProtKB-SubCell"/>
</dbReference>
<reference evidence="4 5" key="1">
    <citation type="journal article" date="2011" name="J. Bacteriol.">
        <title>Genome sequence of 'Pedosphaera parvula' Ellin514, an aerobic Verrucomicrobial isolate from pasture soil.</title>
        <authorList>
            <person name="Kant R."/>
            <person name="van Passel M.W."/>
            <person name="Sangwan P."/>
            <person name="Palva A."/>
            <person name="Lucas S."/>
            <person name="Copeland A."/>
            <person name="Lapidus A."/>
            <person name="Glavina Del Rio T."/>
            <person name="Dalin E."/>
            <person name="Tice H."/>
            <person name="Bruce D."/>
            <person name="Goodwin L."/>
            <person name="Pitluck S."/>
            <person name="Chertkov O."/>
            <person name="Larimer F.W."/>
            <person name="Land M.L."/>
            <person name="Hauser L."/>
            <person name="Brettin T.S."/>
            <person name="Detter J.C."/>
            <person name="Han S."/>
            <person name="de Vos W.M."/>
            <person name="Janssen P.H."/>
            <person name="Smidt H."/>
        </authorList>
    </citation>
    <scope>NUCLEOTIDE SEQUENCE [LARGE SCALE GENOMIC DNA]</scope>
    <source>
        <strain evidence="4 5">Ellin514</strain>
    </source>
</reference>
<proteinExistence type="predicted"/>
<name>B9XD36_PEDPL</name>
<dbReference type="Gene3D" id="3.20.20.370">
    <property type="entry name" value="Glycoside hydrolase/deacetylase"/>
    <property type="match status" value="1"/>
</dbReference>
<dbReference type="EMBL" id="ABOX02000005">
    <property type="protein sequence ID" value="EEF62382.1"/>
    <property type="molecule type" value="Genomic_DNA"/>
</dbReference>
<dbReference type="GO" id="GO:0016810">
    <property type="term" value="F:hydrolase activity, acting on carbon-nitrogen (but not peptide) bonds"/>
    <property type="evidence" value="ECO:0007669"/>
    <property type="project" value="InterPro"/>
</dbReference>
<evidence type="ECO:0000256" key="1">
    <source>
        <dbReference type="ARBA" id="ARBA00004613"/>
    </source>
</evidence>
<dbReference type="OrthoDB" id="9778320at2"/>
<dbReference type="SUPFAM" id="SSF88713">
    <property type="entry name" value="Glycoside hydrolase/deacetylase"/>
    <property type="match status" value="1"/>
</dbReference>
<dbReference type="InterPro" id="IPR011330">
    <property type="entry name" value="Glyco_hydro/deAcase_b/a-brl"/>
</dbReference>
<evidence type="ECO:0000259" key="3">
    <source>
        <dbReference type="PROSITE" id="PS51677"/>
    </source>
</evidence>
<keyword evidence="2" id="KW-0732">Signal</keyword>
<keyword evidence="5" id="KW-1185">Reference proteome</keyword>
<sequence>MVSRLIRLGISLVVFGGDFLVRLVGGRRAGSCVVINYHSVHDETRERFARQCELVLKLARPVFAARELSFEKGSRYVAITADDAFCSFIKNGVPEMVQRKIPVTLFVPTGYLGRRSSWDDYGGPNQVGEELVTAEDLKRLAVCETIDFGSHGVNHPDLAKMTEAEARRELKESKDSLIAITRREIKGVSFPYGSYGDRELKLVSETGYQFCFGSTAESVSSALRGGLMGRVSVQPTDWELEFKLKVLGAYRWVKWASSGKRSIFSLLKRN</sequence>
<comment type="subcellular location">
    <subcellularLocation>
        <location evidence="1">Secreted</location>
    </subcellularLocation>
</comment>
<dbReference type="InterPro" id="IPR051398">
    <property type="entry name" value="Polysacch_Deacetylase"/>
</dbReference>
<dbReference type="GO" id="GO:0005975">
    <property type="term" value="P:carbohydrate metabolic process"/>
    <property type="evidence" value="ECO:0007669"/>
    <property type="project" value="InterPro"/>
</dbReference>
<dbReference type="CDD" id="cd10918">
    <property type="entry name" value="CE4_NodB_like_5s_6s"/>
    <property type="match status" value="1"/>
</dbReference>
<dbReference type="STRING" id="320771.Cflav_PD5017"/>
<dbReference type="PROSITE" id="PS51677">
    <property type="entry name" value="NODB"/>
    <property type="match status" value="1"/>
</dbReference>